<dbReference type="Gene3D" id="1.20.58.340">
    <property type="entry name" value="Magnesium transport protein CorA, transmembrane region"/>
    <property type="match status" value="2"/>
</dbReference>
<reference evidence="8" key="1">
    <citation type="submission" date="2016-01" db="EMBL/GenBank/DDBJ databases">
        <authorList>
            <person name="Mitreva M."/>
            <person name="Pepin K.H."/>
            <person name="Mihindukulasuriya K.A."/>
            <person name="Fulton R."/>
            <person name="Fronick C."/>
            <person name="O'Laughlin M."/>
            <person name="Miner T."/>
            <person name="Herter B."/>
            <person name="Rosa B.A."/>
            <person name="Cordes M."/>
            <person name="Tomlinson C."/>
            <person name="Wollam A."/>
            <person name="Palsikar V.B."/>
            <person name="Mardis E.R."/>
            <person name="Wilson R.K."/>
        </authorList>
    </citation>
    <scope>NUCLEOTIDE SEQUENCE [LARGE SCALE GENOMIC DNA]</scope>
    <source>
        <strain evidence="8">KA00683</strain>
    </source>
</reference>
<dbReference type="PATRIC" id="fig|322095.3.peg.1673"/>
<evidence type="ECO:0000256" key="6">
    <source>
        <dbReference type="SAM" id="Phobius"/>
    </source>
</evidence>
<evidence type="ECO:0000256" key="1">
    <source>
        <dbReference type="ARBA" id="ARBA00004141"/>
    </source>
</evidence>
<dbReference type="SUPFAM" id="SSF143865">
    <property type="entry name" value="CorA soluble domain-like"/>
    <property type="match status" value="1"/>
</dbReference>
<dbReference type="OrthoDB" id="9803416at2"/>
<dbReference type="STRING" id="322095.HMPREF3185_01696"/>
<accession>A0A134B3B9</accession>
<sequence length="307" mass="35509">MKSYLTFEPGVPELEEFAPHCWVHVECPDEDDFMFLTKELGIPREFLSDIADIDERPRAEREDDWLLTILRIPMDGGGPGMPYQTVPLGIITGHRATVSVCYRRTQLLPDFINHIRRKNIGIANQTEFVTRMIYSSAVWFLKYLKLMYLEINRAEKELELSIRNEDLLRIMRLQRSLVYFSTSIRGNEAMLGRLRTTSRASSVDPDLFEDVSIELRQAYNTINIYTDIVTSMMDASANIISNNVNTIMKRMTSISIVLTVPTMISSFFGMNVNVYLGEWYWAFLAIFGVSVTISGLAFYLFRKIKWF</sequence>
<dbReference type="InterPro" id="IPR002523">
    <property type="entry name" value="MgTranspt_CorA/ZnTranspt_ZntB"/>
</dbReference>
<dbReference type="CDD" id="cd12827">
    <property type="entry name" value="EcCorA_ZntB-like_u2"/>
    <property type="match status" value="1"/>
</dbReference>
<dbReference type="PANTHER" id="PTHR47891">
    <property type="entry name" value="TRANSPORTER-RELATED"/>
    <property type="match status" value="1"/>
</dbReference>
<keyword evidence="8" id="KW-1185">Reference proteome</keyword>
<dbReference type="PANTHER" id="PTHR47891:SF2">
    <property type="entry name" value="MAGNESIUM AND COBALT TRANSPORTER"/>
    <property type="match status" value="1"/>
</dbReference>
<gene>
    <name evidence="7" type="ORF">HMPREF3185_01696</name>
</gene>
<evidence type="ECO:0000256" key="4">
    <source>
        <dbReference type="ARBA" id="ARBA00022989"/>
    </source>
</evidence>
<feature type="transmembrane region" description="Helical" evidence="6">
    <location>
        <begin position="279"/>
        <end position="301"/>
    </location>
</feature>
<dbReference type="InterPro" id="IPR047199">
    <property type="entry name" value="CorA-like"/>
</dbReference>
<dbReference type="EMBL" id="LSDK01000122">
    <property type="protein sequence ID" value="KXB74443.1"/>
    <property type="molecule type" value="Genomic_DNA"/>
</dbReference>
<proteinExistence type="inferred from homology"/>
<dbReference type="Gene3D" id="3.30.460.20">
    <property type="entry name" value="CorA soluble domain-like"/>
    <property type="match status" value="1"/>
</dbReference>
<evidence type="ECO:0000256" key="3">
    <source>
        <dbReference type="ARBA" id="ARBA00022692"/>
    </source>
</evidence>
<protein>
    <submittedName>
        <fullName evidence="7">CorA-like protein</fullName>
    </submittedName>
</protein>
<dbReference type="GO" id="GO:0046873">
    <property type="term" value="F:metal ion transmembrane transporter activity"/>
    <property type="evidence" value="ECO:0007669"/>
    <property type="project" value="InterPro"/>
</dbReference>
<evidence type="ECO:0000256" key="2">
    <source>
        <dbReference type="ARBA" id="ARBA00009765"/>
    </source>
</evidence>
<keyword evidence="5 6" id="KW-0472">Membrane</keyword>
<dbReference type="Proteomes" id="UP000070224">
    <property type="component" value="Unassembled WGS sequence"/>
</dbReference>
<comment type="subcellular location">
    <subcellularLocation>
        <location evidence="1">Membrane</location>
        <topology evidence="1">Multi-pass membrane protein</topology>
    </subcellularLocation>
</comment>
<evidence type="ECO:0000256" key="5">
    <source>
        <dbReference type="ARBA" id="ARBA00023136"/>
    </source>
</evidence>
<keyword evidence="4 6" id="KW-1133">Transmembrane helix</keyword>
<dbReference type="Pfam" id="PF01544">
    <property type="entry name" value="CorA"/>
    <property type="match status" value="1"/>
</dbReference>
<feature type="transmembrane region" description="Helical" evidence="6">
    <location>
        <begin position="254"/>
        <end position="273"/>
    </location>
</feature>
<organism evidence="7 8">
    <name type="scientific">Porphyromonas somerae</name>
    <dbReference type="NCBI Taxonomy" id="322095"/>
    <lineage>
        <taxon>Bacteria</taxon>
        <taxon>Pseudomonadati</taxon>
        <taxon>Bacteroidota</taxon>
        <taxon>Bacteroidia</taxon>
        <taxon>Bacteroidales</taxon>
        <taxon>Porphyromonadaceae</taxon>
        <taxon>Porphyromonas</taxon>
    </lineage>
</organism>
<comment type="similarity">
    <text evidence="2">Belongs to the CorA metal ion transporter (MIT) (TC 1.A.35) family.</text>
</comment>
<dbReference type="SUPFAM" id="SSF144083">
    <property type="entry name" value="Magnesium transport protein CorA, transmembrane region"/>
    <property type="match status" value="1"/>
</dbReference>
<dbReference type="InterPro" id="IPR045861">
    <property type="entry name" value="CorA_cytoplasmic_dom"/>
</dbReference>
<name>A0A134B3B9_9PORP</name>
<dbReference type="RefSeq" id="WP_060935812.1">
    <property type="nucleotide sequence ID" value="NZ_KQ960462.1"/>
</dbReference>
<keyword evidence="3 6" id="KW-0812">Transmembrane</keyword>
<dbReference type="InterPro" id="IPR045863">
    <property type="entry name" value="CorA_TM1_TM2"/>
</dbReference>
<evidence type="ECO:0000313" key="8">
    <source>
        <dbReference type="Proteomes" id="UP000070224"/>
    </source>
</evidence>
<evidence type="ECO:0000313" key="7">
    <source>
        <dbReference type="EMBL" id="KXB74443.1"/>
    </source>
</evidence>
<comment type="caution">
    <text evidence="7">The sequence shown here is derived from an EMBL/GenBank/DDBJ whole genome shotgun (WGS) entry which is preliminary data.</text>
</comment>
<dbReference type="AlphaFoldDB" id="A0A134B3B9"/>
<dbReference type="GO" id="GO:0016020">
    <property type="term" value="C:membrane"/>
    <property type="evidence" value="ECO:0007669"/>
    <property type="project" value="UniProtKB-SubCell"/>
</dbReference>